<dbReference type="InterPro" id="IPR012659">
    <property type="entry name" value="CHP02444"/>
</dbReference>
<evidence type="ECO:0008006" key="3">
    <source>
        <dbReference type="Google" id="ProtNLM"/>
    </source>
</evidence>
<reference evidence="1 2" key="1">
    <citation type="journal article" date="2013" name="Nat. Commun.">
        <title>Genome sequence and functional genomic analysis of the oil-degrading bacterium Oleispira antarctica.</title>
        <authorList>
            <person name="Kube M."/>
            <person name="Chernikova T.N."/>
            <person name="Al-Ramahi Y."/>
            <person name="Beloqui A."/>
            <person name="Lopez-Cortez N."/>
            <person name="Guazzaroni M.E."/>
            <person name="Heipieper H.J."/>
            <person name="Klages S."/>
            <person name="Kotsyurbenko O.R."/>
            <person name="Langer I."/>
            <person name="Nechitaylo T.Y."/>
            <person name="Lunsdorf H."/>
            <person name="Fernandez M."/>
            <person name="Juarez S."/>
            <person name="Ciordia S."/>
            <person name="Singer A."/>
            <person name="Kagan O."/>
            <person name="Egorova O."/>
            <person name="Petit P.A."/>
            <person name="Stogios P."/>
            <person name="Kim Y."/>
            <person name="Tchigvintsev A."/>
            <person name="Flick R."/>
            <person name="Denaro R."/>
            <person name="Genovese M."/>
            <person name="Albar J.P."/>
            <person name="Reva O.N."/>
            <person name="Martinez-Gomariz M."/>
            <person name="Tran H."/>
            <person name="Ferrer M."/>
            <person name="Savchenko A."/>
            <person name="Yakunin A.F."/>
            <person name="Yakimov M.M."/>
            <person name="Golyshina O.V."/>
            <person name="Reinhardt R."/>
            <person name="Golyshin P.N."/>
        </authorList>
    </citation>
    <scope>NUCLEOTIDE SEQUENCE [LARGE SCALE GENOMIC DNA]</scope>
</reference>
<dbReference type="OrthoDB" id="5795846at2"/>
<dbReference type="AlphaFoldDB" id="R4YVA6"/>
<dbReference type="Proteomes" id="UP000032749">
    <property type="component" value="Chromosome"/>
</dbReference>
<organism evidence="1 2">
    <name type="scientific">Oleispira antarctica RB-8</name>
    <dbReference type="NCBI Taxonomy" id="698738"/>
    <lineage>
        <taxon>Bacteria</taxon>
        <taxon>Pseudomonadati</taxon>
        <taxon>Pseudomonadota</taxon>
        <taxon>Gammaproteobacteria</taxon>
        <taxon>Oceanospirillales</taxon>
        <taxon>Oceanospirillaceae</taxon>
        <taxon>Oleispira</taxon>
    </lineage>
</organism>
<dbReference type="KEGG" id="oai:OLEAN_C36880"/>
<dbReference type="Pfam" id="PF09523">
    <property type="entry name" value="DUF2390"/>
    <property type="match status" value="1"/>
</dbReference>
<gene>
    <name evidence="1" type="ORF">OLEAN_C36880</name>
</gene>
<sequence>MADSQNVLDTGLNIDAQFATNSAENPLTDPLEQSLENTLDNELWQYAYQVYSQAGVEAALLALQDDHGADINLILQALWLASEGKQWTEACIPADYDQWIAEQVLPLRKMRRSMKVDWVEKRGPQYENFRQQVKKLELKAEQHALAMLFHQSNRVLGQEESVTKTLESNLSQLAAYLTIKPELMLSTLSTVNN</sequence>
<name>R4YVA6_OLEAN</name>
<evidence type="ECO:0000313" key="1">
    <source>
        <dbReference type="EMBL" id="CCK77864.1"/>
    </source>
</evidence>
<dbReference type="STRING" id="698738.OLEAN_C36880"/>
<dbReference type="NCBIfam" id="TIGR02444">
    <property type="entry name" value="TIGR02444 family protein"/>
    <property type="match status" value="1"/>
</dbReference>
<keyword evidence="2" id="KW-1185">Reference proteome</keyword>
<dbReference type="HOGENOM" id="CLU_1407534_0_0_6"/>
<accession>R4YVA6</accession>
<proteinExistence type="predicted"/>
<dbReference type="EMBL" id="FO203512">
    <property type="protein sequence ID" value="CCK77864.1"/>
    <property type="molecule type" value="Genomic_DNA"/>
</dbReference>
<protein>
    <recommendedName>
        <fullName evidence="3">TIGR02444 family protein</fullName>
    </recommendedName>
</protein>
<evidence type="ECO:0000313" key="2">
    <source>
        <dbReference type="Proteomes" id="UP000032749"/>
    </source>
</evidence>